<dbReference type="HOGENOM" id="CLU_009834_7_6_7"/>
<dbReference type="InterPro" id="IPR029045">
    <property type="entry name" value="ClpP/crotonase-like_dom_sf"/>
</dbReference>
<dbReference type="GO" id="GO:0006635">
    <property type="term" value="P:fatty acid beta-oxidation"/>
    <property type="evidence" value="ECO:0007669"/>
    <property type="project" value="TreeGrafter"/>
</dbReference>
<evidence type="ECO:0000313" key="4">
    <source>
        <dbReference type="EMBL" id="CBW26813.1"/>
    </source>
</evidence>
<keyword evidence="5" id="KW-1185">Reference proteome</keyword>
<sequence length="259" mass="28428">MSELLTTHPYNNDLRVALLQLNRPKVLNALTTDLLQEIVDELRRLDDLPEVRCIILTGNDKAFAAGADILKMSQSNPIEQLTDKRMRLWKEFAMISKPIIAAVNGFALGGGHELAMACDFVIAGDSAKFGQPEINIGTTPGAGGTQRLTRALGKSKAMMLALTGEMLSAMDAYECNLIARVVPAKTLLQECFEVAKKIADKSPIAVKLTKDSINKSQELSLSDGLEYERRNFYLSFASADQKEGMSAFLEKRAPEYKGN</sequence>
<dbReference type="Pfam" id="PF00378">
    <property type="entry name" value="ECH_1"/>
    <property type="match status" value="1"/>
</dbReference>
<dbReference type="PATRIC" id="fig|862908.3.peg.1899"/>
<evidence type="ECO:0000313" key="5">
    <source>
        <dbReference type="Proteomes" id="UP000008963"/>
    </source>
</evidence>
<dbReference type="CDD" id="cd06558">
    <property type="entry name" value="crotonase-like"/>
    <property type="match status" value="1"/>
</dbReference>
<dbReference type="Gene3D" id="3.90.226.10">
    <property type="entry name" value="2-enoyl-CoA Hydratase, Chain A, domain 1"/>
    <property type="match status" value="1"/>
</dbReference>
<evidence type="ECO:0000256" key="1">
    <source>
        <dbReference type="ARBA" id="ARBA00005254"/>
    </source>
</evidence>
<name>E1X2Y3_HALMS</name>
<comment type="similarity">
    <text evidence="1 3">Belongs to the enoyl-CoA hydratase/isomerase family.</text>
</comment>
<proteinExistence type="inferred from homology"/>
<organism evidence="4 5">
    <name type="scientific">Halobacteriovorax marinus (strain ATCC BAA-682 / DSM 15412 / SJ)</name>
    <name type="common">Bacteriovorax marinus</name>
    <dbReference type="NCBI Taxonomy" id="862908"/>
    <lineage>
        <taxon>Bacteria</taxon>
        <taxon>Pseudomonadati</taxon>
        <taxon>Bdellovibrionota</taxon>
        <taxon>Bacteriovoracia</taxon>
        <taxon>Bacteriovoracales</taxon>
        <taxon>Halobacteriovoraceae</taxon>
        <taxon>Halobacteriovorax</taxon>
    </lineage>
</organism>
<evidence type="ECO:0000256" key="2">
    <source>
        <dbReference type="ARBA" id="ARBA00023239"/>
    </source>
</evidence>
<accession>E1X2Y3</accession>
<dbReference type="Gene3D" id="1.10.12.10">
    <property type="entry name" value="Lyase 2-enoyl-coa Hydratase, Chain A, domain 2"/>
    <property type="match status" value="1"/>
</dbReference>
<dbReference type="Proteomes" id="UP000008963">
    <property type="component" value="Chromosome"/>
</dbReference>
<dbReference type="FunFam" id="1.10.12.10:FF:000001">
    <property type="entry name" value="Probable enoyl-CoA hydratase, mitochondrial"/>
    <property type="match status" value="1"/>
</dbReference>
<dbReference type="SUPFAM" id="SSF52096">
    <property type="entry name" value="ClpP/crotonase"/>
    <property type="match status" value="1"/>
</dbReference>
<dbReference type="RefSeq" id="WP_014244592.1">
    <property type="nucleotide sequence ID" value="NC_016620.1"/>
</dbReference>
<dbReference type="eggNOG" id="COG1024">
    <property type="taxonomic scope" value="Bacteria"/>
</dbReference>
<dbReference type="GO" id="GO:0016836">
    <property type="term" value="F:hydro-lyase activity"/>
    <property type="evidence" value="ECO:0007669"/>
    <property type="project" value="UniProtKB-ARBA"/>
</dbReference>
<dbReference type="InterPro" id="IPR001753">
    <property type="entry name" value="Enoyl-CoA_hydra/iso"/>
</dbReference>
<dbReference type="KEGG" id="bmx:BMS_2000"/>
<dbReference type="PROSITE" id="PS00166">
    <property type="entry name" value="ENOYL_COA_HYDRATASE"/>
    <property type="match status" value="1"/>
</dbReference>
<dbReference type="InterPro" id="IPR018376">
    <property type="entry name" value="Enoyl-CoA_hyd/isom_CS"/>
</dbReference>
<keyword evidence="2" id="KW-0456">Lyase</keyword>
<dbReference type="OrthoDB" id="5290611at2"/>
<protein>
    <submittedName>
        <fullName evidence="4">Enoyl-CoA hydratase</fullName>
    </submittedName>
</protein>
<dbReference type="AlphaFoldDB" id="E1X2Y3"/>
<dbReference type="FunFam" id="3.90.226.10:FF:000009">
    <property type="entry name" value="Carnitinyl-CoA dehydratase"/>
    <property type="match status" value="1"/>
</dbReference>
<evidence type="ECO:0000256" key="3">
    <source>
        <dbReference type="RuleBase" id="RU003707"/>
    </source>
</evidence>
<dbReference type="PANTHER" id="PTHR11941:SF54">
    <property type="entry name" value="ENOYL-COA HYDRATASE, MITOCHONDRIAL"/>
    <property type="match status" value="1"/>
</dbReference>
<gene>
    <name evidence="4" type="primary">echA8</name>
    <name evidence="4" type="ordered locus">BMS_2000</name>
</gene>
<dbReference type="STRING" id="862908.BMS_2000"/>
<dbReference type="InterPro" id="IPR014748">
    <property type="entry name" value="Enoyl-CoA_hydra_C"/>
</dbReference>
<dbReference type="EMBL" id="FQ312005">
    <property type="protein sequence ID" value="CBW26813.1"/>
    <property type="molecule type" value="Genomic_DNA"/>
</dbReference>
<dbReference type="PANTHER" id="PTHR11941">
    <property type="entry name" value="ENOYL-COA HYDRATASE-RELATED"/>
    <property type="match status" value="1"/>
</dbReference>
<reference evidence="5" key="1">
    <citation type="journal article" date="2013" name="ISME J.">
        <title>A small predatory core genome in the divergent marine Bacteriovorax marinus SJ and the terrestrial Bdellovibrio bacteriovorus.</title>
        <authorList>
            <person name="Crossman L.C."/>
            <person name="Chen H."/>
            <person name="Cerdeno-Tarraga A.M."/>
            <person name="Brooks K."/>
            <person name="Quail M.A."/>
            <person name="Pineiro S.A."/>
            <person name="Hobley L."/>
            <person name="Sockett R.E."/>
            <person name="Bentley S.D."/>
            <person name="Parkhill J."/>
            <person name="Williams H.N."/>
            <person name="Stine O.C."/>
        </authorList>
    </citation>
    <scope>NUCLEOTIDE SEQUENCE [LARGE SCALE GENOMIC DNA]</scope>
    <source>
        <strain evidence="5">ATCC BAA-682 / DSM 15412 / SJ</strain>
    </source>
</reference>